<sequence length="155" mass="17652">MCLLLNKRKTKKATSAIKDLLKKWKDVRAMVSEWHPYQADVSSHKFSREVGGRGREVGGPWPPQGVLPLNWGETELNRSVTCMMLKATANDRRPIAMMNFVDLDLAFADQPQETKLPVQLINTTKERILVQGHEKTPLRVKGDIEDVSSKREKED</sequence>
<protein>
    <submittedName>
        <fullName evidence="1">Uncharacterized protein</fullName>
    </submittedName>
</protein>
<dbReference type="AlphaFoldDB" id="A0A8X6SFD7"/>
<comment type="caution">
    <text evidence="1">The sequence shown here is derived from an EMBL/GenBank/DDBJ whole genome shotgun (WGS) entry which is preliminary data.</text>
</comment>
<organism evidence="1 2">
    <name type="scientific">Trichonephila clavipes</name>
    <name type="common">Golden silk orbweaver</name>
    <name type="synonym">Nephila clavipes</name>
    <dbReference type="NCBI Taxonomy" id="2585209"/>
    <lineage>
        <taxon>Eukaryota</taxon>
        <taxon>Metazoa</taxon>
        <taxon>Ecdysozoa</taxon>
        <taxon>Arthropoda</taxon>
        <taxon>Chelicerata</taxon>
        <taxon>Arachnida</taxon>
        <taxon>Araneae</taxon>
        <taxon>Araneomorphae</taxon>
        <taxon>Entelegynae</taxon>
        <taxon>Araneoidea</taxon>
        <taxon>Nephilidae</taxon>
        <taxon>Trichonephila</taxon>
    </lineage>
</organism>
<gene>
    <name evidence="1" type="primary">NCL1_14097</name>
    <name evidence="1" type="ORF">TNCV_2628791</name>
</gene>
<proteinExistence type="predicted"/>
<dbReference type="Proteomes" id="UP000887159">
    <property type="component" value="Unassembled WGS sequence"/>
</dbReference>
<name>A0A8X6SFD7_TRICX</name>
<keyword evidence="2" id="KW-1185">Reference proteome</keyword>
<dbReference type="EMBL" id="BMAU01021296">
    <property type="protein sequence ID" value="GFY10200.1"/>
    <property type="molecule type" value="Genomic_DNA"/>
</dbReference>
<accession>A0A8X6SFD7</accession>
<reference evidence="1" key="1">
    <citation type="submission" date="2020-08" db="EMBL/GenBank/DDBJ databases">
        <title>Multicomponent nature underlies the extraordinary mechanical properties of spider dragline silk.</title>
        <authorList>
            <person name="Kono N."/>
            <person name="Nakamura H."/>
            <person name="Mori M."/>
            <person name="Yoshida Y."/>
            <person name="Ohtoshi R."/>
            <person name="Malay A.D."/>
            <person name="Moran D.A.P."/>
            <person name="Tomita M."/>
            <person name="Numata K."/>
            <person name="Arakawa K."/>
        </authorList>
    </citation>
    <scope>NUCLEOTIDE SEQUENCE</scope>
</reference>
<evidence type="ECO:0000313" key="1">
    <source>
        <dbReference type="EMBL" id="GFY10200.1"/>
    </source>
</evidence>
<evidence type="ECO:0000313" key="2">
    <source>
        <dbReference type="Proteomes" id="UP000887159"/>
    </source>
</evidence>